<proteinExistence type="predicted"/>
<reference evidence="2 3" key="1">
    <citation type="submission" date="2013-09" db="EMBL/GenBank/DDBJ databases">
        <title>Corchorus capsularis genome sequencing.</title>
        <authorList>
            <person name="Alam M."/>
            <person name="Haque M.S."/>
            <person name="Islam M.S."/>
            <person name="Emdad E.M."/>
            <person name="Islam M.M."/>
            <person name="Ahmed B."/>
            <person name="Halim A."/>
            <person name="Hossen Q.M.M."/>
            <person name="Hossain M.Z."/>
            <person name="Ahmed R."/>
            <person name="Khan M.M."/>
            <person name="Islam R."/>
            <person name="Rashid M.M."/>
            <person name="Khan S.A."/>
            <person name="Rahman M.S."/>
            <person name="Alam M."/>
        </authorList>
    </citation>
    <scope>NUCLEOTIDE SEQUENCE [LARGE SCALE GENOMIC DNA]</scope>
    <source>
        <strain evidence="3">cv. CVL-1</strain>
        <tissue evidence="2">Whole seedling</tissue>
    </source>
</reference>
<dbReference type="Gramene" id="OMO54380">
    <property type="protein sequence ID" value="OMO54380"/>
    <property type="gene ID" value="CCACVL1_27840"/>
</dbReference>
<dbReference type="EMBL" id="AWWV01014983">
    <property type="protein sequence ID" value="OMO54380.1"/>
    <property type="molecule type" value="Genomic_DNA"/>
</dbReference>
<dbReference type="Proteomes" id="UP000188268">
    <property type="component" value="Unassembled WGS sequence"/>
</dbReference>
<keyword evidence="3" id="KW-1185">Reference proteome</keyword>
<feature type="non-terminal residue" evidence="2">
    <location>
        <position position="1"/>
    </location>
</feature>
<evidence type="ECO:0000313" key="3">
    <source>
        <dbReference type="Proteomes" id="UP000188268"/>
    </source>
</evidence>
<organism evidence="2 3">
    <name type="scientific">Corchorus capsularis</name>
    <name type="common">Jute</name>
    <dbReference type="NCBI Taxonomy" id="210143"/>
    <lineage>
        <taxon>Eukaryota</taxon>
        <taxon>Viridiplantae</taxon>
        <taxon>Streptophyta</taxon>
        <taxon>Embryophyta</taxon>
        <taxon>Tracheophyta</taxon>
        <taxon>Spermatophyta</taxon>
        <taxon>Magnoliopsida</taxon>
        <taxon>eudicotyledons</taxon>
        <taxon>Gunneridae</taxon>
        <taxon>Pentapetalae</taxon>
        <taxon>rosids</taxon>
        <taxon>malvids</taxon>
        <taxon>Malvales</taxon>
        <taxon>Malvaceae</taxon>
        <taxon>Grewioideae</taxon>
        <taxon>Apeibeae</taxon>
        <taxon>Corchorus</taxon>
    </lineage>
</organism>
<gene>
    <name evidence="2" type="ORF">CCACVL1_27840</name>
</gene>
<comment type="caution">
    <text evidence="2">The sequence shown here is derived from an EMBL/GenBank/DDBJ whole genome shotgun (WGS) entry which is preliminary data.</text>
</comment>
<accession>A0A1R3G8N8</accession>
<protein>
    <submittedName>
        <fullName evidence="2">Uncharacterized protein</fullName>
    </submittedName>
</protein>
<evidence type="ECO:0000256" key="1">
    <source>
        <dbReference type="SAM" id="MobiDB-lite"/>
    </source>
</evidence>
<feature type="region of interest" description="Disordered" evidence="1">
    <location>
        <begin position="1"/>
        <end position="26"/>
    </location>
</feature>
<feature type="compositionally biased region" description="Polar residues" evidence="1">
    <location>
        <begin position="15"/>
        <end position="26"/>
    </location>
</feature>
<feature type="compositionally biased region" description="Basic and acidic residues" evidence="1">
    <location>
        <begin position="1"/>
        <end position="14"/>
    </location>
</feature>
<name>A0A1R3G8N8_COCAP</name>
<sequence>VLPEAKKKAADQAKSRGQNKPNHGLN</sequence>
<dbReference type="AlphaFoldDB" id="A0A1R3G8N8"/>
<evidence type="ECO:0000313" key="2">
    <source>
        <dbReference type="EMBL" id="OMO54380.1"/>
    </source>
</evidence>